<feature type="domain" description="Fluoroacetyl-CoA-specific thioesterase-like" evidence="3">
    <location>
        <begin position="8"/>
        <end position="109"/>
    </location>
</feature>
<evidence type="ECO:0000256" key="2">
    <source>
        <dbReference type="PIRSR" id="PIRSR014972-2"/>
    </source>
</evidence>
<dbReference type="AlphaFoldDB" id="A0A679IB43"/>
<feature type="binding site" evidence="2">
    <location>
        <position position="54"/>
    </location>
    <ligand>
        <name>CoA</name>
        <dbReference type="ChEBI" id="CHEBI:57287"/>
    </ligand>
</feature>
<dbReference type="Proteomes" id="UP000502998">
    <property type="component" value="Chromosome"/>
</dbReference>
<gene>
    <name evidence="4" type="ORF">EsVE80_10360</name>
</gene>
<dbReference type="InterPro" id="IPR025540">
    <property type="entry name" value="FlK"/>
</dbReference>
<evidence type="ECO:0000259" key="3">
    <source>
        <dbReference type="Pfam" id="PF22636"/>
    </source>
</evidence>
<dbReference type="Pfam" id="PF22636">
    <property type="entry name" value="FlK"/>
    <property type="match status" value="1"/>
</dbReference>
<keyword evidence="5" id="KW-1185">Reference proteome</keyword>
<dbReference type="PANTHER" id="PTHR36934">
    <property type="entry name" value="BLR0278 PROTEIN"/>
    <property type="match status" value="1"/>
</dbReference>
<name>A0A679IB43_9ENTE</name>
<proteinExistence type="predicted"/>
<feature type="binding site" evidence="2">
    <location>
        <position position="54"/>
    </location>
    <ligand>
        <name>substrate</name>
    </ligand>
</feature>
<reference evidence="4 5" key="1">
    <citation type="submission" date="2020-02" db="EMBL/GenBank/DDBJ databases">
        <title>Characterization of vanA genotype vancomycin-resistant Enterococcus saigonensis VE80.</title>
        <authorList>
            <person name="Harada T."/>
            <person name="Motooka D."/>
            <person name="Nakamura S."/>
            <person name="Yamamoto Y."/>
            <person name="Kawahara R."/>
            <person name="Kawatsu K."/>
        </authorList>
    </citation>
    <scope>NUCLEOTIDE SEQUENCE [LARGE SCALE GENOMIC DNA]</scope>
    <source>
        <strain evidence="4 5">VE80</strain>
    </source>
</reference>
<evidence type="ECO:0000256" key="1">
    <source>
        <dbReference type="PIRSR" id="PIRSR014972-1"/>
    </source>
</evidence>
<feature type="active site" evidence="1">
    <location>
        <position position="27"/>
    </location>
</feature>
<dbReference type="PANTHER" id="PTHR36934:SF1">
    <property type="entry name" value="THIOESTERASE DOMAIN-CONTAINING PROTEIN"/>
    <property type="match status" value="1"/>
</dbReference>
<evidence type="ECO:0000313" key="5">
    <source>
        <dbReference type="Proteomes" id="UP000502998"/>
    </source>
</evidence>
<feature type="active site" evidence="1">
    <location>
        <position position="35"/>
    </location>
</feature>
<protein>
    <recommendedName>
        <fullName evidence="3">Fluoroacetyl-CoA-specific thioesterase-like domain-containing protein</fullName>
    </recommendedName>
</protein>
<accession>A0A679IB43</accession>
<evidence type="ECO:0000313" key="4">
    <source>
        <dbReference type="EMBL" id="BCA85513.1"/>
    </source>
</evidence>
<dbReference type="CDD" id="cd03440">
    <property type="entry name" value="hot_dog"/>
    <property type="match status" value="1"/>
</dbReference>
<feature type="active site" evidence="1">
    <location>
        <position position="61"/>
    </location>
</feature>
<dbReference type="RefSeq" id="WP_173102783.1">
    <property type="nucleotide sequence ID" value="NZ_AP022822.1"/>
</dbReference>
<feature type="binding site" evidence="2">
    <location>
        <position position="105"/>
    </location>
    <ligand>
        <name>substrate</name>
    </ligand>
</feature>
<dbReference type="EMBL" id="AP022822">
    <property type="protein sequence ID" value="BCA85513.1"/>
    <property type="molecule type" value="Genomic_DNA"/>
</dbReference>
<dbReference type="InterPro" id="IPR029069">
    <property type="entry name" value="HotDog_dom_sf"/>
</dbReference>
<sequence>MIQKNFTVTKDLTAKKVGSGGLAVLATPAVVQMVENTCFEYLQEKLDSTKTTVGVKFDVLHLKPSKNGATITVEAKLEQRKDRKSVFSFCCYDEENLIAKGEHQRIEVNIAEFLSQV</sequence>
<dbReference type="KEGG" id="esg:EsVE80_10360"/>
<dbReference type="InterPro" id="IPR054485">
    <property type="entry name" value="FlK-like_dom"/>
</dbReference>
<dbReference type="PIRSF" id="PIRSF014972">
    <property type="entry name" value="FlK"/>
    <property type="match status" value="1"/>
</dbReference>
<organism evidence="4 5">
    <name type="scientific">Enterococcus saigonensis</name>
    <dbReference type="NCBI Taxonomy" id="1805431"/>
    <lineage>
        <taxon>Bacteria</taxon>
        <taxon>Bacillati</taxon>
        <taxon>Bacillota</taxon>
        <taxon>Bacilli</taxon>
        <taxon>Lactobacillales</taxon>
        <taxon>Enterococcaceae</taxon>
        <taxon>Enterococcus</taxon>
    </lineage>
</organism>
<dbReference type="Gene3D" id="3.10.129.10">
    <property type="entry name" value="Hotdog Thioesterase"/>
    <property type="match status" value="1"/>
</dbReference>
<dbReference type="SUPFAM" id="SSF54637">
    <property type="entry name" value="Thioesterase/thiol ester dehydrase-isomerase"/>
    <property type="match status" value="1"/>
</dbReference>